<evidence type="ECO:0000256" key="1">
    <source>
        <dbReference type="SAM" id="MobiDB-lite"/>
    </source>
</evidence>
<comment type="caution">
    <text evidence="2">The sequence shown here is derived from an EMBL/GenBank/DDBJ whole genome shotgun (WGS) entry which is preliminary data.</text>
</comment>
<feature type="compositionally biased region" description="Polar residues" evidence="1">
    <location>
        <begin position="38"/>
        <end position="47"/>
    </location>
</feature>
<proteinExistence type="predicted"/>
<reference evidence="2 3" key="1">
    <citation type="submission" date="2018-11" db="EMBL/GenBank/DDBJ databases">
        <authorList>
            <person name="Li F."/>
        </authorList>
    </citation>
    <scope>NUCLEOTIDE SEQUENCE [LARGE SCALE GENOMIC DNA]</scope>
    <source>
        <strain evidence="2 3">KIS18-7</strain>
    </source>
</reference>
<dbReference type="Proteomes" id="UP000277094">
    <property type="component" value="Unassembled WGS sequence"/>
</dbReference>
<organism evidence="2 3">
    <name type="scientific">Nocardioides marmorisolisilvae</name>
    <dbReference type="NCBI Taxonomy" id="1542737"/>
    <lineage>
        <taxon>Bacteria</taxon>
        <taxon>Bacillati</taxon>
        <taxon>Actinomycetota</taxon>
        <taxon>Actinomycetes</taxon>
        <taxon>Propionibacteriales</taxon>
        <taxon>Nocardioidaceae</taxon>
        <taxon>Nocardioides</taxon>
    </lineage>
</organism>
<accession>A0A3N0DTS0</accession>
<evidence type="ECO:0000313" key="2">
    <source>
        <dbReference type="EMBL" id="RNL79025.1"/>
    </source>
</evidence>
<name>A0A3N0DTS0_9ACTN</name>
<dbReference type="EMBL" id="RJSG01000002">
    <property type="protein sequence ID" value="RNL79025.1"/>
    <property type="molecule type" value="Genomic_DNA"/>
</dbReference>
<dbReference type="AlphaFoldDB" id="A0A3N0DTS0"/>
<evidence type="ECO:0000313" key="3">
    <source>
        <dbReference type="Proteomes" id="UP000277094"/>
    </source>
</evidence>
<protein>
    <submittedName>
        <fullName evidence="2">Uncharacterized protein</fullName>
    </submittedName>
</protein>
<keyword evidence="3" id="KW-1185">Reference proteome</keyword>
<gene>
    <name evidence="2" type="ORF">EFL95_08250</name>
</gene>
<dbReference type="RefSeq" id="WP_123233527.1">
    <property type="nucleotide sequence ID" value="NZ_RJSG01000002.1"/>
</dbReference>
<feature type="region of interest" description="Disordered" evidence="1">
    <location>
        <begin position="29"/>
        <end position="50"/>
    </location>
</feature>
<sequence length="69" mass="7649">MHTMFTPAIARQIVADRVRDAETGRRARLVRGRRSSGQAGNTGSGTTERVVRRAQRRPVLFTSDIIGAR</sequence>